<dbReference type="PANTHER" id="PTHR45614">
    <property type="entry name" value="MYB PROTEIN-RELATED"/>
    <property type="match status" value="1"/>
</dbReference>
<dbReference type="GO" id="GO:0005634">
    <property type="term" value="C:nucleus"/>
    <property type="evidence" value="ECO:0007669"/>
    <property type="project" value="TreeGrafter"/>
</dbReference>
<dbReference type="AlphaFoldDB" id="A0A8S1X2A6"/>
<evidence type="ECO:0000259" key="2">
    <source>
        <dbReference type="PROSITE" id="PS51294"/>
    </source>
</evidence>
<dbReference type="CDD" id="cd00167">
    <property type="entry name" value="SANT"/>
    <property type="match status" value="2"/>
</dbReference>
<dbReference type="InterPro" id="IPR001005">
    <property type="entry name" value="SANT/Myb"/>
</dbReference>
<organism evidence="3 4">
    <name type="scientific">Paramecium pentaurelia</name>
    <dbReference type="NCBI Taxonomy" id="43138"/>
    <lineage>
        <taxon>Eukaryota</taxon>
        <taxon>Sar</taxon>
        <taxon>Alveolata</taxon>
        <taxon>Ciliophora</taxon>
        <taxon>Intramacronucleata</taxon>
        <taxon>Oligohymenophorea</taxon>
        <taxon>Peniculida</taxon>
        <taxon>Parameciidae</taxon>
        <taxon>Paramecium</taxon>
    </lineage>
</organism>
<dbReference type="GO" id="GO:0000978">
    <property type="term" value="F:RNA polymerase II cis-regulatory region sequence-specific DNA binding"/>
    <property type="evidence" value="ECO:0007669"/>
    <property type="project" value="TreeGrafter"/>
</dbReference>
<dbReference type="Proteomes" id="UP000689195">
    <property type="component" value="Unassembled WGS sequence"/>
</dbReference>
<evidence type="ECO:0000259" key="1">
    <source>
        <dbReference type="PROSITE" id="PS50090"/>
    </source>
</evidence>
<protein>
    <submittedName>
        <fullName evidence="3">Uncharacterized protein</fullName>
    </submittedName>
</protein>
<dbReference type="SMART" id="SM00717">
    <property type="entry name" value="SANT"/>
    <property type="match status" value="3"/>
</dbReference>
<feature type="domain" description="Myb-like" evidence="1">
    <location>
        <begin position="409"/>
        <end position="459"/>
    </location>
</feature>
<name>A0A8S1X2A6_9CILI</name>
<reference evidence="3" key="1">
    <citation type="submission" date="2021-01" db="EMBL/GenBank/DDBJ databases">
        <authorList>
            <consortium name="Genoscope - CEA"/>
            <person name="William W."/>
        </authorList>
    </citation>
    <scope>NUCLEOTIDE SEQUENCE</scope>
</reference>
<dbReference type="EMBL" id="CAJJDO010000107">
    <property type="protein sequence ID" value="CAD8194780.1"/>
    <property type="molecule type" value="Genomic_DNA"/>
</dbReference>
<dbReference type="OrthoDB" id="2143914at2759"/>
<comment type="caution">
    <text evidence="3">The sequence shown here is derived from an EMBL/GenBank/DDBJ whole genome shotgun (WGS) entry which is preliminary data.</text>
</comment>
<dbReference type="InterPro" id="IPR050560">
    <property type="entry name" value="MYB_TF"/>
</dbReference>
<dbReference type="PANTHER" id="PTHR45614:SF274">
    <property type="entry name" value="MYB-LIKE DNA-BINDING PROTEIN"/>
    <property type="match status" value="1"/>
</dbReference>
<evidence type="ECO:0000313" key="3">
    <source>
        <dbReference type="EMBL" id="CAD8194780.1"/>
    </source>
</evidence>
<dbReference type="PROSITE" id="PS51294">
    <property type="entry name" value="HTH_MYB"/>
    <property type="match status" value="1"/>
</dbReference>
<dbReference type="Pfam" id="PF13921">
    <property type="entry name" value="Myb_DNA-bind_6"/>
    <property type="match status" value="1"/>
</dbReference>
<accession>A0A8S1X2A6</accession>
<gene>
    <name evidence="3" type="ORF">PPENT_87.1.T1070158</name>
</gene>
<sequence>MTTIRQDLIQRLQTYKNQLYYKQIAYLRPLQNHLELQKVEFTIVKQMQFLILQSQVVNQQRKKSQNQQTFYKLKSLITSHRKRLIDSFQRAEIATNNRNIILYECLILYSLEDRYYAIHLRYQSNSLSRIISIKKHQLLKIVFQTKQQFTPCFQLQSVSIIHTMYIIRIFDKLEKILTSKKHILNIQLGQKQNIVITYIQSINMIQIILLDFNQQFINQLIQTNLDYIQFMIQTQAHLPKEWIDFLEKIKNLDPIDIETVTQYVKVRVNHFPTDQQMTEYYEEVFSKSTSDVNRKKWHQQDKNLLIWCMTKHLMSQNRSELIPNDNDWDYVSKILGVDKNLVELKWISLLHSNLKISPWSKEEDQILINIANDHYYKNNWTELTIQFNSISSTQRYPKQIRERWNNVLNPNISRSTWTKEEKIKLLQLILNYGKKWSKIQGELNGRSENQIKNQYNGIIRNLKRFNVQESEERLLIKAIIENPDQKLSLTVTQFMSDFLAKKESSKIVEPPQINQITESQIQKKPYIDTSSLETGITATNILLQEKLNQCKEVQQQMMQTSIQQNQYFPTPQQQHYSSTPLQYNQYYYNNNNTYYPNYHQQNQQYLNYPNYNQVQLQPSYQQYHYGYYQ</sequence>
<evidence type="ECO:0000313" key="4">
    <source>
        <dbReference type="Proteomes" id="UP000689195"/>
    </source>
</evidence>
<dbReference type="GO" id="GO:0000981">
    <property type="term" value="F:DNA-binding transcription factor activity, RNA polymerase II-specific"/>
    <property type="evidence" value="ECO:0007669"/>
    <property type="project" value="TreeGrafter"/>
</dbReference>
<feature type="domain" description="Myb-like" evidence="1">
    <location>
        <begin position="351"/>
        <end position="408"/>
    </location>
</feature>
<proteinExistence type="predicted"/>
<dbReference type="PROSITE" id="PS50090">
    <property type="entry name" value="MYB_LIKE"/>
    <property type="match status" value="2"/>
</dbReference>
<keyword evidence="4" id="KW-1185">Reference proteome</keyword>
<dbReference type="InterPro" id="IPR017930">
    <property type="entry name" value="Myb_dom"/>
</dbReference>
<feature type="domain" description="HTH myb-type" evidence="2">
    <location>
        <begin position="409"/>
        <end position="463"/>
    </location>
</feature>